<dbReference type="Proteomes" id="UP000187209">
    <property type="component" value="Unassembled WGS sequence"/>
</dbReference>
<evidence type="ECO:0000256" key="1">
    <source>
        <dbReference type="ARBA" id="ARBA00004141"/>
    </source>
</evidence>
<dbReference type="PANTHER" id="PTHR23291">
    <property type="entry name" value="BAX INHIBITOR-RELATED"/>
    <property type="match status" value="1"/>
</dbReference>
<sequence length="235" mass="26182">MESEPLLPYGKEVDSDRKGELKRGFIRKVLGIVTVQVAITTMIVYYMISDQERVTWLKTDGIGCLIGAFIGYIAVVIAVICCKKVARQVPINYIMLLVLTVCMSYIVGFICSFYDVGDVVKAFFIAAVTSFALTVYALTAKVKLSYIVGAIIAVFVATLVVLILFLVSGFSSTLWAFYCFLGVIIYSLFLIYDVKRISKDKHGIKHDDYILGALLIYVDIIDLFLMILRAISSKN</sequence>
<comment type="caution">
    <text evidence="6">The sequence shown here is derived from an EMBL/GenBank/DDBJ whole genome shotgun (WGS) entry which is preliminary data.</text>
</comment>
<accession>A0A1R2C9L9</accession>
<comment type="subcellular location">
    <subcellularLocation>
        <location evidence="1">Membrane</location>
        <topology evidence="1">Multi-pass membrane protein</topology>
    </subcellularLocation>
</comment>
<evidence type="ECO:0000313" key="6">
    <source>
        <dbReference type="EMBL" id="OMJ85699.1"/>
    </source>
</evidence>
<evidence type="ECO:0000256" key="5">
    <source>
        <dbReference type="RuleBase" id="RU004379"/>
    </source>
</evidence>
<feature type="transmembrane region" description="Helical" evidence="5">
    <location>
        <begin position="146"/>
        <end position="167"/>
    </location>
</feature>
<feature type="transmembrane region" description="Helical" evidence="5">
    <location>
        <begin position="25"/>
        <end position="48"/>
    </location>
</feature>
<dbReference type="EMBL" id="MPUH01000229">
    <property type="protein sequence ID" value="OMJ85699.1"/>
    <property type="molecule type" value="Genomic_DNA"/>
</dbReference>
<dbReference type="Pfam" id="PF01027">
    <property type="entry name" value="Bax1-I"/>
    <property type="match status" value="1"/>
</dbReference>
<feature type="transmembrane region" description="Helical" evidence="5">
    <location>
        <begin position="93"/>
        <end position="116"/>
    </location>
</feature>
<feature type="transmembrane region" description="Helical" evidence="5">
    <location>
        <begin position="213"/>
        <end position="232"/>
    </location>
</feature>
<dbReference type="PANTHER" id="PTHR23291:SF47">
    <property type="entry name" value="TRANSMEMBRANE BAX INHIBITOR MOTIF CONTAINING 7"/>
    <property type="match status" value="1"/>
</dbReference>
<organism evidence="6 7">
    <name type="scientific">Stentor coeruleus</name>
    <dbReference type="NCBI Taxonomy" id="5963"/>
    <lineage>
        <taxon>Eukaryota</taxon>
        <taxon>Sar</taxon>
        <taxon>Alveolata</taxon>
        <taxon>Ciliophora</taxon>
        <taxon>Postciliodesmatophora</taxon>
        <taxon>Heterotrichea</taxon>
        <taxon>Heterotrichida</taxon>
        <taxon>Stentoridae</taxon>
        <taxon>Stentor</taxon>
    </lineage>
</organism>
<reference evidence="6 7" key="1">
    <citation type="submission" date="2016-11" db="EMBL/GenBank/DDBJ databases">
        <title>The macronuclear genome of Stentor coeruleus: a giant cell with tiny introns.</title>
        <authorList>
            <person name="Slabodnick M."/>
            <person name="Ruby J.G."/>
            <person name="Reiff S.B."/>
            <person name="Swart E.C."/>
            <person name="Gosai S."/>
            <person name="Prabakaran S."/>
            <person name="Witkowska E."/>
            <person name="Larue G.E."/>
            <person name="Fisher S."/>
            <person name="Freeman R.M."/>
            <person name="Gunawardena J."/>
            <person name="Chu W."/>
            <person name="Stover N.A."/>
            <person name="Gregory B.D."/>
            <person name="Nowacki M."/>
            <person name="Derisi J."/>
            <person name="Roy S.W."/>
            <person name="Marshall W.F."/>
            <person name="Sood P."/>
        </authorList>
    </citation>
    <scope>NUCLEOTIDE SEQUENCE [LARGE SCALE GENOMIC DNA]</scope>
    <source>
        <strain evidence="6">WM001</strain>
    </source>
</reference>
<dbReference type="InterPro" id="IPR006214">
    <property type="entry name" value="Bax_inhibitor_1-related"/>
</dbReference>
<feature type="transmembrane region" description="Helical" evidence="5">
    <location>
        <begin position="173"/>
        <end position="192"/>
    </location>
</feature>
<evidence type="ECO:0000256" key="4">
    <source>
        <dbReference type="ARBA" id="ARBA00023136"/>
    </source>
</evidence>
<comment type="similarity">
    <text evidence="5">Belongs to the BI1 family.</text>
</comment>
<feature type="transmembrane region" description="Helical" evidence="5">
    <location>
        <begin position="60"/>
        <end position="81"/>
    </location>
</feature>
<keyword evidence="4 5" id="KW-0472">Membrane</keyword>
<keyword evidence="3 5" id="KW-1133">Transmembrane helix</keyword>
<name>A0A1R2C9L9_9CILI</name>
<protein>
    <submittedName>
        <fullName evidence="6">Uncharacterized protein</fullName>
    </submittedName>
</protein>
<evidence type="ECO:0000313" key="7">
    <source>
        <dbReference type="Proteomes" id="UP000187209"/>
    </source>
</evidence>
<feature type="transmembrane region" description="Helical" evidence="5">
    <location>
        <begin position="122"/>
        <end position="139"/>
    </location>
</feature>
<dbReference type="GO" id="GO:0016020">
    <property type="term" value="C:membrane"/>
    <property type="evidence" value="ECO:0007669"/>
    <property type="project" value="UniProtKB-SubCell"/>
</dbReference>
<dbReference type="OrthoDB" id="7933078at2759"/>
<evidence type="ECO:0000256" key="3">
    <source>
        <dbReference type="ARBA" id="ARBA00022989"/>
    </source>
</evidence>
<evidence type="ECO:0000256" key="2">
    <source>
        <dbReference type="ARBA" id="ARBA00022692"/>
    </source>
</evidence>
<keyword evidence="2 5" id="KW-0812">Transmembrane</keyword>
<proteinExistence type="inferred from homology"/>
<gene>
    <name evidence="6" type="ORF">SteCoe_12974</name>
</gene>
<keyword evidence="7" id="KW-1185">Reference proteome</keyword>
<dbReference type="AlphaFoldDB" id="A0A1R2C9L9"/>